<dbReference type="GO" id="GO:0004497">
    <property type="term" value="F:monooxygenase activity"/>
    <property type="evidence" value="ECO:0007669"/>
    <property type="project" value="InterPro"/>
</dbReference>
<organism evidence="7 8">
    <name type="scientific">Podospora australis</name>
    <dbReference type="NCBI Taxonomy" id="1536484"/>
    <lineage>
        <taxon>Eukaryota</taxon>
        <taxon>Fungi</taxon>
        <taxon>Dikarya</taxon>
        <taxon>Ascomycota</taxon>
        <taxon>Pezizomycotina</taxon>
        <taxon>Sordariomycetes</taxon>
        <taxon>Sordariomycetidae</taxon>
        <taxon>Sordariales</taxon>
        <taxon>Podosporaceae</taxon>
        <taxon>Podospora</taxon>
    </lineage>
</organism>
<evidence type="ECO:0000256" key="2">
    <source>
        <dbReference type="ARBA" id="ARBA00010617"/>
    </source>
</evidence>
<evidence type="ECO:0000256" key="1">
    <source>
        <dbReference type="ARBA" id="ARBA00001971"/>
    </source>
</evidence>
<keyword evidence="4 6" id="KW-0479">Metal-binding</keyword>
<dbReference type="PANTHER" id="PTHR24305">
    <property type="entry name" value="CYTOCHROME P450"/>
    <property type="match status" value="1"/>
</dbReference>
<evidence type="ECO:0000313" key="8">
    <source>
        <dbReference type="Proteomes" id="UP001302126"/>
    </source>
</evidence>
<proteinExistence type="inferred from homology"/>
<dbReference type="InterPro" id="IPR002401">
    <property type="entry name" value="Cyt_P450_E_grp-I"/>
</dbReference>
<dbReference type="PANTHER" id="PTHR24305:SF232">
    <property type="entry name" value="P450, PUTATIVE (EUROFUNG)-RELATED"/>
    <property type="match status" value="1"/>
</dbReference>
<comment type="cofactor">
    <cofactor evidence="1 6">
        <name>heme</name>
        <dbReference type="ChEBI" id="CHEBI:30413"/>
    </cofactor>
</comment>
<dbReference type="PRINTS" id="PR00463">
    <property type="entry name" value="EP450I"/>
</dbReference>
<keyword evidence="3 6" id="KW-0349">Heme</keyword>
<dbReference type="GO" id="GO:0020037">
    <property type="term" value="F:heme binding"/>
    <property type="evidence" value="ECO:0007669"/>
    <property type="project" value="InterPro"/>
</dbReference>
<gene>
    <name evidence="7" type="ORF">QBC35DRAFT_297167</name>
</gene>
<name>A0AAN6WQB8_9PEZI</name>
<feature type="binding site" description="axial binding residue" evidence="6">
    <location>
        <position position="439"/>
    </location>
    <ligand>
        <name>heme</name>
        <dbReference type="ChEBI" id="CHEBI:30413"/>
    </ligand>
    <ligandPart>
        <name>Fe</name>
        <dbReference type="ChEBI" id="CHEBI:18248"/>
    </ligandPart>
</feature>
<comment type="caution">
    <text evidence="7">The sequence shown here is derived from an EMBL/GenBank/DDBJ whole genome shotgun (WGS) entry which is preliminary data.</text>
</comment>
<dbReference type="PRINTS" id="PR00385">
    <property type="entry name" value="P450"/>
</dbReference>
<keyword evidence="5 6" id="KW-0408">Iron</keyword>
<protein>
    <submittedName>
        <fullName evidence="7">Benzoate 4-monooxygenase cytochrome P450</fullName>
    </submittedName>
</protein>
<evidence type="ECO:0000256" key="5">
    <source>
        <dbReference type="ARBA" id="ARBA00023004"/>
    </source>
</evidence>
<sequence length="494" mass="56233">MAFLALLTPQLALTLLLALFSLLIYRRHFSPLRNIPGPFFASFTRLWHIHRILKGDQNLELIRLHEKHGHIVRIAPNEVSLSHPDAVKKVLAAPLRKGDWYKVIAFPDGRFENPMSAIIPSVKNELSRRLAPAYTLPNLLRSESSIDTTISHLFTWLDRFAASGEKIDLDKFFTFCTSDVIGEIIFSKPFGFLREGRDIDNTIANSHPQAAYVSIAGFFRWFHVMFLSNRFITWLGITPWGHLISTAMAAIAERQQKKDDLEKFDALAHWLRSLEVNKENGMEMHEVHSAAFNAIAAGNETVSAGLQAFVYYMIRHESAWQKAREEVDVVLGGRQEGVVGYAEAQKMGYLQACIKEALRVFGPASMGLPRVVTDPKGLEIGGRVLPQGTTVSVNIWVIHHSKEIWGEDASEFRPERWFKEGATAREKYWIPWGLGYASCPGQNIARIELSKICATLVRDYEIRQVDKGQEWRWKAYFTVVPEGWPCFVRRREGE</sequence>
<dbReference type="SUPFAM" id="SSF48264">
    <property type="entry name" value="Cytochrome P450"/>
    <property type="match status" value="1"/>
</dbReference>
<dbReference type="GO" id="GO:0016705">
    <property type="term" value="F:oxidoreductase activity, acting on paired donors, with incorporation or reduction of molecular oxygen"/>
    <property type="evidence" value="ECO:0007669"/>
    <property type="project" value="InterPro"/>
</dbReference>
<accession>A0AAN6WQB8</accession>
<keyword evidence="8" id="KW-1185">Reference proteome</keyword>
<dbReference type="EMBL" id="MU864440">
    <property type="protein sequence ID" value="KAK4185788.1"/>
    <property type="molecule type" value="Genomic_DNA"/>
</dbReference>
<evidence type="ECO:0000256" key="6">
    <source>
        <dbReference type="PIRSR" id="PIRSR602401-1"/>
    </source>
</evidence>
<dbReference type="InterPro" id="IPR036396">
    <property type="entry name" value="Cyt_P450_sf"/>
</dbReference>
<dbReference type="CDD" id="cd11060">
    <property type="entry name" value="CYP57A1-like"/>
    <property type="match status" value="1"/>
</dbReference>
<reference evidence="7" key="2">
    <citation type="submission" date="2023-05" db="EMBL/GenBank/DDBJ databases">
        <authorList>
            <consortium name="Lawrence Berkeley National Laboratory"/>
            <person name="Steindorff A."/>
            <person name="Hensen N."/>
            <person name="Bonometti L."/>
            <person name="Westerberg I."/>
            <person name="Brannstrom I.O."/>
            <person name="Guillou S."/>
            <person name="Cros-Aarteil S."/>
            <person name="Calhoun S."/>
            <person name="Haridas S."/>
            <person name="Kuo A."/>
            <person name="Mondo S."/>
            <person name="Pangilinan J."/>
            <person name="Riley R."/>
            <person name="Labutti K."/>
            <person name="Andreopoulos B."/>
            <person name="Lipzen A."/>
            <person name="Chen C."/>
            <person name="Yanf M."/>
            <person name="Daum C."/>
            <person name="Ng V."/>
            <person name="Clum A."/>
            <person name="Ohm R."/>
            <person name="Martin F."/>
            <person name="Silar P."/>
            <person name="Natvig D."/>
            <person name="Lalanne C."/>
            <person name="Gautier V."/>
            <person name="Ament-Velasquez S.L."/>
            <person name="Kruys A."/>
            <person name="Hutchinson M.I."/>
            <person name="Powell A.J."/>
            <person name="Barry K."/>
            <person name="Miller A.N."/>
            <person name="Grigoriev I.V."/>
            <person name="Debuchy R."/>
            <person name="Gladieux P."/>
            <person name="Thoren M.H."/>
            <person name="Johannesson H."/>
        </authorList>
    </citation>
    <scope>NUCLEOTIDE SEQUENCE</scope>
    <source>
        <strain evidence="7">PSN309</strain>
    </source>
</reference>
<dbReference type="Proteomes" id="UP001302126">
    <property type="component" value="Unassembled WGS sequence"/>
</dbReference>
<dbReference type="Pfam" id="PF00067">
    <property type="entry name" value="p450"/>
    <property type="match status" value="1"/>
</dbReference>
<dbReference type="GO" id="GO:0005506">
    <property type="term" value="F:iron ion binding"/>
    <property type="evidence" value="ECO:0007669"/>
    <property type="project" value="InterPro"/>
</dbReference>
<dbReference type="AlphaFoldDB" id="A0AAN6WQB8"/>
<comment type="similarity">
    <text evidence="2">Belongs to the cytochrome P450 family.</text>
</comment>
<dbReference type="InterPro" id="IPR050121">
    <property type="entry name" value="Cytochrome_P450_monoxygenase"/>
</dbReference>
<dbReference type="Gene3D" id="1.10.630.10">
    <property type="entry name" value="Cytochrome P450"/>
    <property type="match status" value="1"/>
</dbReference>
<evidence type="ECO:0000313" key="7">
    <source>
        <dbReference type="EMBL" id="KAK4185788.1"/>
    </source>
</evidence>
<evidence type="ECO:0000256" key="3">
    <source>
        <dbReference type="ARBA" id="ARBA00022617"/>
    </source>
</evidence>
<dbReference type="InterPro" id="IPR001128">
    <property type="entry name" value="Cyt_P450"/>
</dbReference>
<evidence type="ECO:0000256" key="4">
    <source>
        <dbReference type="ARBA" id="ARBA00022723"/>
    </source>
</evidence>
<reference evidence="7" key="1">
    <citation type="journal article" date="2023" name="Mol. Phylogenet. Evol.">
        <title>Genome-scale phylogeny and comparative genomics of the fungal order Sordariales.</title>
        <authorList>
            <person name="Hensen N."/>
            <person name="Bonometti L."/>
            <person name="Westerberg I."/>
            <person name="Brannstrom I.O."/>
            <person name="Guillou S."/>
            <person name="Cros-Aarteil S."/>
            <person name="Calhoun S."/>
            <person name="Haridas S."/>
            <person name="Kuo A."/>
            <person name="Mondo S."/>
            <person name="Pangilinan J."/>
            <person name="Riley R."/>
            <person name="LaButti K."/>
            <person name="Andreopoulos B."/>
            <person name="Lipzen A."/>
            <person name="Chen C."/>
            <person name="Yan M."/>
            <person name="Daum C."/>
            <person name="Ng V."/>
            <person name="Clum A."/>
            <person name="Steindorff A."/>
            <person name="Ohm R.A."/>
            <person name="Martin F."/>
            <person name="Silar P."/>
            <person name="Natvig D.O."/>
            <person name="Lalanne C."/>
            <person name="Gautier V."/>
            <person name="Ament-Velasquez S.L."/>
            <person name="Kruys A."/>
            <person name="Hutchinson M.I."/>
            <person name="Powell A.J."/>
            <person name="Barry K."/>
            <person name="Miller A.N."/>
            <person name="Grigoriev I.V."/>
            <person name="Debuchy R."/>
            <person name="Gladieux P."/>
            <person name="Hiltunen Thoren M."/>
            <person name="Johannesson H."/>
        </authorList>
    </citation>
    <scope>NUCLEOTIDE SEQUENCE</scope>
    <source>
        <strain evidence="7">PSN309</strain>
    </source>
</reference>